<evidence type="ECO:0000313" key="2">
    <source>
        <dbReference type="Proteomes" id="UP001372834"/>
    </source>
</evidence>
<organism evidence="1 2">
    <name type="scientific">Polyplax serrata</name>
    <name type="common">Common mouse louse</name>
    <dbReference type="NCBI Taxonomy" id="468196"/>
    <lineage>
        <taxon>Eukaryota</taxon>
        <taxon>Metazoa</taxon>
        <taxon>Ecdysozoa</taxon>
        <taxon>Arthropoda</taxon>
        <taxon>Hexapoda</taxon>
        <taxon>Insecta</taxon>
        <taxon>Pterygota</taxon>
        <taxon>Neoptera</taxon>
        <taxon>Paraneoptera</taxon>
        <taxon>Psocodea</taxon>
        <taxon>Troctomorpha</taxon>
        <taxon>Phthiraptera</taxon>
        <taxon>Anoplura</taxon>
        <taxon>Polyplacidae</taxon>
        <taxon>Polyplax</taxon>
    </lineage>
</organism>
<accession>A0AAN8S780</accession>
<dbReference type="Proteomes" id="UP001372834">
    <property type="component" value="Unassembled WGS sequence"/>
</dbReference>
<protein>
    <submittedName>
        <fullName evidence="1">Uncharacterized protein</fullName>
    </submittedName>
</protein>
<dbReference type="EMBL" id="JAWJWE010000041">
    <property type="protein sequence ID" value="KAK6618724.1"/>
    <property type="molecule type" value="Genomic_DNA"/>
</dbReference>
<gene>
    <name evidence="1" type="ORF">RUM43_013115</name>
</gene>
<sequence>MITFSRCFPDASGRTRASTPLGMSVSELSLVDLHSLARQRWGGGVIGCDMMKVSVVIVPRMKLMQHCPAQTKPLHNREITPEFSNNDTKVRFMKIGDEPPSRRR</sequence>
<name>A0AAN8S780_POLSC</name>
<dbReference type="AlphaFoldDB" id="A0AAN8S780"/>
<evidence type="ECO:0000313" key="1">
    <source>
        <dbReference type="EMBL" id="KAK6618724.1"/>
    </source>
</evidence>
<proteinExistence type="predicted"/>
<reference evidence="1 2" key="1">
    <citation type="submission" date="2023-10" db="EMBL/GenBank/DDBJ databases">
        <title>Genomes of two closely related lineages of the louse Polyplax serrata with different host specificities.</title>
        <authorList>
            <person name="Martinu J."/>
            <person name="Tarabai H."/>
            <person name="Stefka J."/>
            <person name="Hypsa V."/>
        </authorList>
    </citation>
    <scope>NUCLEOTIDE SEQUENCE [LARGE SCALE GENOMIC DNA]</scope>
    <source>
        <strain evidence="1">HR10_N</strain>
    </source>
</reference>
<comment type="caution">
    <text evidence="1">The sequence shown here is derived from an EMBL/GenBank/DDBJ whole genome shotgun (WGS) entry which is preliminary data.</text>
</comment>